<accession>A0ABV0G490</accession>
<name>A0ABV0G490_9BURK</name>
<dbReference type="EMBL" id="JBDPZD010000003">
    <property type="protein sequence ID" value="MEO3692523.1"/>
    <property type="molecule type" value="Genomic_DNA"/>
</dbReference>
<keyword evidence="2" id="KW-1185">Reference proteome</keyword>
<reference evidence="1 2" key="1">
    <citation type="submission" date="2024-05" db="EMBL/GenBank/DDBJ databases">
        <title>Roseateles sp. DJS-2-20 16S ribosomal RNA gene Genome sequencing and assembly.</title>
        <authorList>
            <person name="Woo H."/>
        </authorList>
    </citation>
    <scope>NUCLEOTIDE SEQUENCE [LARGE SCALE GENOMIC DNA]</scope>
    <source>
        <strain evidence="1 2">DJS-2-20</strain>
    </source>
</reference>
<comment type="caution">
    <text evidence="1">The sequence shown here is derived from an EMBL/GenBank/DDBJ whole genome shotgun (WGS) entry which is preliminary data.</text>
</comment>
<organism evidence="1 2">
    <name type="scientific">Roseateles paludis</name>
    <dbReference type="NCBI Taxonomy" id="3145238"/>
    <lineage>
        <taxon>Bacteria</taxon>
        <taxon>Pseudomonadati</taxon>
        <taxon>Pseudomonadota</taxon>
        <taxon>Betaproteobacteria</taxon>
        <taxon>Burkholderiales</taxon>
        <taxon>Sphaerotilaceae</taxon>
        <taxon>Roseateles</taxon>
    </lineage>
</organism>
<gene>
    <name evidence="1" type="ORF">ABDJ85_13670</name>
</gene>
<proteinExistence type="predicted"/>
<evidence type="ECO:0000313" key="1">
    <source>
        <dbReference type="EMBL" id="MEO3692523.1"/>
    </source>
</evidence>
<evidence type="ECO:0000313" key="2">
    <source>
        <dbReference type="Proteomes" id="UP001495147"/>
    </source>
</evidence>
<dbReference type="RefSeq" id="WP_347705338.1">
    <property type="nucleotide sequence ID" value="NZ_JBDPZD010000003.1"/>
</dbReference>
<protein>
    <submittedName>
        <fullName evidence="1">DUF4936 family protein</fullName>
    </submittedName>
</protein>
<dbReference type="InterPro" id="IPR032556">
    <property type="entry name" value="DUF4936"/>
</dbReference>
<dbReference type="Proteomes" id="UP001495147">
    <property type="component" value="Unassembled WGS sequence"/>
</dbReference>
<dbReference type="Pfam" id="PF16290">
    <property type="entry name" value="DUF4936"/>
    <property type="match status" value="1"/>
</dbReference>
<sequence>MALYVYYRVREADAAAALAAFRAARGASLEPRLMRRPEGPQGLQTWMEVYDGAPEDAEPRIAAALAAWISGERHLEHFVPLA</sequence>